<accession>A0A2N0QXS9</accession>
<comment type="subcellular location">
    <subcellularLocation>
        <location evidence="1">Nucleus</location>
    </subcellularLocation>
</comment>
<dbReference type="GO" id="GO:0005634">
    <property type="term" value="C:nucleus"/>
    <property type="evidence" value="ECO:0007669"/>
    <property type="project" value="UniProtKB-SubCell"/>
</dbReference>
<name>A0A2N0QXS9_9GLOM</name>
<reference evidence="7 8" key="1">
    <citation type="submission" date="2017-10" db="EMBL/GenBank/DDBJ databases">
        <title>Extensive intraspecific genome diversity in a model arbuscular mycorrhizal fungus.</title>
        <authorList>
            <person name="Chen E.C.H."/>
            <person name="Morin E."/>
            <person name="Baudet D."/>
            <person name="Noel J."/>
            <person name="Ndikumana S."/>
            <person name="Charron P."/>
            <person name="St-Onge C."/>
            <person name="Giorgi J."/>
            <person name="Grigoriev I.V."/>
            <person name="Roux C."/>
            <person name="Martin F.M."/>
            <person name="Corradi N."/>
        </authorList>
    </citation>
    <scope>NUCLEOTIDE SEQUENCE [LARGE SCALE GENOMIC DNA]</scope>
    <source>
        <strain evidence="7 8">A1</strain>
    </source>
</reference>
<dbReference type="Proteomes" id="UP000232688">
    <property type="component" value="Unassembled WGS sequence"/>
</dbReference>
<feature type="compositionally biased region" description="Basic residues" evidence="6">
    <location>
        <begin position="391"/>
        <end position="403"/>
    </location>
</feature>
<dbReference type="VEuPathDB" id="FungiDB:RhiirFUN_005488"/>
<sequence length="441" mass="51098">MADEFDYIHIEDDDNNNIRNSLADKGVDKETDTGFLISLRSSESGSQKSQGINKRKKQSFTKQYFEKGFNIKGEETRICTVLNKDGNRCGQVYRNTGSSAGNLIAHLRDIHQIIDEDNHDGENNYKRKQIERLEEVQRKLKYEDVMRCVQDVQTRWNSSFYAWDRLFYLKDAIIQLQADLYTSTSREDKNDGIKLRKILLSEDEWDLLDKLVDVLLPFEEATREFSGGTYVTLSKMIPCINELIFNLAPLDNTNDNDIDYYNEDTVFEEDILDVENDNEEIISNITKKKISIKDPLNTEGAIEKVKNNIYNALLYYWNIHHDAGLMASLLDPRYKEMDFVLDDEKEKIIRKLCDEFNEMESNNSTPHSPAVEPSNVTMPSSDAESSLRSQKGYRQRRQTKSKKDKSLAATDKVSNYLAMPVALEEENPLDWWRIQNLLTNG</sequence>
<keyword evidence="2" id="KW-0479">Metal-binding</keyword>
<keyword evidence="3" id="KW-0863">Zinc-finger</keyword>
<evidence type="ECO:0000313" key="7">
    <source>
        <dbReference type="EMBL" id="PKC55862.1"/>
    </source>
</evidence>
<evidence type="ECO:0000256" key="2">
    <source>
        <dbReference type="ARBA" id="ARBA00022723"/>
    </source>
</evidence>
<dbReference type="EMBL" id="LLXH01002384">
    <property type="protein sequence ID" value="PKC55862.1"/>
    <property type="molecule type" value="Genomic_DNA"/>
</dbReference>
<dbReference type="AlphaFoldDB" id="A0A2N0QXS9"/>
<dbReference type="PANTHER" id="PTHR46481">
    <property type="entry name" value="ZINC FINGER BED DOMAIN-CONTAINING PROTEIN 4"/>
    <property type="match status" value="1"/>
</dbReference>
<dbReference type="VEuPathDB" id="FungiDB:RhiirFUN_007940"/>
<feature type="region of interest" description="Disordered" evidence="6">
    <location>
        <begin position="359"/>
        <end position="408"/>
    </location>
</feature>
<comment type="caution">
    <text evidence="7">The sequence shown here is derived from an EMBL/GenBank/DDBJ whole genome shotgun (WGS) entry which is preliminary data.</text>
</comment>
<dbReference type="VEuPathDB" id="FungiDB:RhiirFUN_012897"/>
<gene>
    <name evidence="7" type="ORF">RhiirA1_446717</name>
</gene>
<organism evidence="7 8">
    <name type="scientific">Rhizophagus irregularis</name>
    <dbReference type="NCBI Taxonomy" id="588596"/>
    <lineage>
        <taxon>Eukaryota</taxon>
        <taxon>Fungi</taxon>
        <taxon>Fungi incertae sedis</taxon>
        <taxon>Mucoromycota</taxon>
        <taxon>Glomeromycotina</taxon>
        <taxon>Glomeromycetes</taxon>
        <taxon>Glomerales</taxon>
        <taxon>Glomeraceae</taxon>
        <taxon>Rhizophagus</taxon>
    </lineage>
</organism>
<evidence type="ECO:0008006" key="9">
    <source>
        <dbReference type="Google" id="ProtNLM"/>
    </source>
</evidence>
<dbReference type="VEuPathDB" id="FungiDB:RhiirA1_446717"/>
<dbReference type="GO" id="GO:0008270">
    <property type="term" value="F:zinc ion binding"/>
    <property type="evidence" value="ECO:0007669"/>
    <property type="project" value="UniProtKB-KW"/>
</dbReference>
<evidence type="ECO:0000256" key="6">
    <source>
        <dbReference type="SAM" id="MobiDB-lite"/>
    </source>
</evidence>
<evidence type="ECO:0000256" key="1">
    <source>
        <dbReference type="ARBA" id="ARBA00004123"/>
    </source>
</evidence>
<dbReference type="InterPro" id="IPR012337">
    <property type="entry name" value="RNaseH-like_sf"/>
</dbReference>
<dbReference type="VEuPathDB" id="FungiDB:FUN_002231"/>
<proteinExistence type="predicted"/>
<evidence type="ECO:0000256" key="5">
    <source>
        <dbReference type="ARBA" id="ARBA00023242"/>
    </source>
</evidence>
<dbReference type="VEuPathDB" id="FungiDB:FUN_007893"/>
<reference evidence="7 8" key="2">
    <citation type="submission" date="2017-10" db="EMBL/GenBank/DDBJ databases">
        <title>Genome analyses suggest a sexual origin of heterokaryosis in a supposedly ancient asexual fungus.</title>
        <authorList>
            <person name="Corradi N."/>
            <person name="Sedzielewska K."/>
            <person name="Noel J."/>
            <person name="Charron P."/>
            <person name="Farinelli L."/>
            <person name="Marton T."/>
            <person name="Kruger M."/>
            <person name="Pelin A."/>
            <person name="Brachmann A."/>
            <person name="Corradi N."/>
        </authorList>
    </citation>
    <scope>NUCLEOTIDE SEQUENCE [LARGE SCALE GENOMIC DNA]</scope>
    <source>
        <strain evidence="7 8">A1</strain>
    </source>
</reference>
<dbReference type="PANTHER" id="PTHR46481:SF10">
    <property type="entry name" value="ZINC FINGER BED DOMAIN-CONTAINING PROTEIN 39"/>
    <property type="match status" value="1"/>
</dbReference>
<evidence type="ECO:0000313" key="8">
    <source>
        <dbReference type="Proteomes" id="UP000232688"/>
    </source>
</evidence>
<evidence type="ECO:0000256" key="4">
    <source>
        <dbReference type="ARBA" id="ARBA00022833"/>
    </source>
</evidence>
<dbReference type="InterPro" id="IPR052035">
    <property type="entry name" value="ZnF_BED_domain_contain"/>
</dbReference>
<feature type="compositionally biased region" description="Polar residues" evidence="6">
    <location>
        <begin position="374"/>
        <end position="389"/>
    </location>
</feature>
<dbReference type="SUPFAM" id="SSF53098">
    <property type="entry name" value="Ribonuclease H-like"/>
    <property type="match status" value="1"/>
</dbReference>
<protein>
    <recommendedName>
        <fullName evidence="9">Zinc finger bed domain-containing protein 1-like</fullName>
    </recommendedName>
</protein>
<evidence type="ECO:0000256" key="3">
    <source>
        <dbReference type="ARBA" id="ARBA00022771"/>
    </source>
</evidence>
<keyword evidence="4" id="KW-0862">Zinc</keyword>
<keyword evidence="5" id="KW-0539">Nucleus</keyword>